<protein>
    <recommendedName>
        <fullName evidence="1">Knr4/Smi1-like domain-containing protein</fullName>
    </recommendedName>
</protein>
<organism evidence="2 3">
    <name type="scientific">Streptomyces malaysiensis</name>
    <dbReference type="NCBI Taxonomy" id="92644"/>
    <lineage>
        <taxon>Bacteria</taxon>
        <taxon>Bacillati</taxon>
        <taxon>Actinomycetota</taxon>
        <taxon>Actinomycetes</taxon>
        <taxon>Kitasatosporales</taxon>
        <taxon>Streptomycetaceae</taxon>
        <taxon>Streptomyces</taxon>
        <taxon>Streptomyces violaceusniger group</taxon>
    </lineage>
</organism>
<dbReference type="InterPro" id="IPR000421">
    <property type="entry name" value="FA58C"/>
</dbReference>
<dbReference type="InterPro" id="IPR037883">
    <property type="entry name" value="Knr4/Smi1-like_sf"/>
</dbReference>
<evidence type="ECO:0000313" key="3">
    <source>
        <dbReference type="Proteomes" id="UP000236520"/>
    </source>
</evidence>
<reference evidence="2 3" key="1">
    <citation type="submission" date="2015-09" db="EMBL/GenBank/DDBJ databases">
        <title>Genome sequence, genome mining and natural product profiling of a biocontrol bacterium Streptomyces malaysiensis F913.</title>
        <authorList>
            <person name="Xu Y."/>
            <person name="Wei J."/>
            <person name="Xie J."/>
            <person name="Li T."/>
            <person name="Zhou Z."/>
        </authorList>
    </citation>
    <scope>NUCLEOTIDE SEQUENCE [LARGE SCALE GENOMIC DNA]</scope>
    <source>
        <strain evidence="2 3">F913</strain>
    </source>
</reference>
<dbReference type="InterPro" id="IPR040964">
    <property type="entry name" value="SBD"/>
</dbReference>
<dbReference type="Gene3D" id="3.40.1580.10">
    <property type="entry name" value="SMI1/KNR4-like"/>
    <property type="match status" value="1"/>
</dbReference>
<dbReference type="Gene3D" id="2.60.120.260">
    <property type="entry name" value="Galactose-binding domain-like"/>
    <property type="match status" value="1"/>
</dbReference>
<dbReference type="SMART" id="SM00860">
    <property type="entry name" value="SMI1_KNR4"/>
    <property type="match status" value="1"/>
</dbReference>
<keyword evidence="3" id="KW-1185">Reference proteome</keyword>
<accession>A0A2J7Z3Y8</accession>
<dbReference type="InterPro" id="IPR018958">
    <property type="entry name" value="Knr4/Smi1-like_dom"/>
</dbReference>
<dbReference type="SUPFAM" id="SSF160631">
    <property type="entry name" value="SMI1/KNR4-like"/>
    <property type="match status" value="1"/>
</dbReference>
<dbReference type="Proteomes" id="UP000236520">
    <property type="component" value="Unassembled WGS sequence"/>
</dbReference>
<dbReference type="EMBL" id="LJIW01000001">
    <property type="protein sequence ID" value="PNG94996.1"/>
    <property type="molecule type" value="Genomic_DNA"/>
</dbReference>
<dbReference type="Pfam" id="PF09346">
    <property type="entry name" value="SMI1_KNR4"/>
    <property type="match status" value="1"/>
</dbReference>
<feature type="domain" description="Knr4/Smi1-like" evidence="1">
    <location>
        <begin position="535"/>
        <end position="663"/>
    </location>
</feature>
<dbReference type="Pfam" id="PF00754">
    <property type="entry name" value="F5_F8_type_C"/>
    <property type="match status" value="1"/>
</dbReference>
<dbReference type="Pfam" id="PF17882">
    <property type="entry name" value="SBD"/>
    <property type="match status" value="1"/>
</dbReference>
<name>A0A2J7Z3Y8_STRMQ</name>
<sequence>MSTDHQTAPHQEHSVRATFADFAIDPPRFGNATARYAKCHPDRDRLAIGAGASVELGFALDRDELPEQLTLTLIARVSPLGESLGWAPIDITVNGHAVIEQFTVPGGARPREVAFAVPGEALVAGANTLYVRGCDEARGLLWLYRITVEPSRIRARMHLMAEEQRAEAAVWAYRTEWRAPGSAAWRPAPRLLVHLDRGEGSLPVRLAWRGQDGAEASIGFQPAMTEFYGHRRAADGTLTEYRGALEGRSPLRDSALEEVMHRFRTVEGGGAGGRHLGQELRLLIEDGGPPVERVIWGDPAGHSGTVSLLAAEPGPEAEVTDLVTRVRAHSEFTEAGEVAENLLHDSWHKWLGHGDSAWLEFTLRRPAAVGHYVLTSANDVPGRDPRDWTFKGSNDGEHWVDLDFRIEESFAHRNQPRGFTFPARTAYRHYRLEITRNAGEDQIQLSQVRLFTSAPQPKGFIGHYQRAGEAPTRYRGTSVTAAAEPESAAALPRTIEQWRSYLAEYSATMLRVADEEELSEVGDEQRAAGWLGFEGADEESVLALEERLGTRLPPSYRAFLGASDGWLNISPFMWRMRTAKAVGWLREADYETWRLIRGGEGDDWDDTAFMDRALLISEEGDAQHWLLDPADVSEDGEWAAYIWASWYPALGDRHASFAELVAEERTGFEDQAAPEVRTARAESAEELVAEGRAQALRGEVRKAMATFEQATVKGSGAGAYLGIILGAFLDISAAHHWIRTGILGNAHVMEAIGMEQLRAEAAPLYLRCAAEEWTGAPGGYLPALGDILPRLPEGVDGVVGAGGVAAGGAATEGVDTAAWMARAAAFAPQALPESRTFQQALDLARALADRGATDQSWAVIEAALPHWHGDSPHRIAPVVLLTDPAFREVITPARARRVVTTPRGEFRE</sequence>
<evidence type="ECO:0000259" key="1">
    <source>
        <dbReference type="SMART" id="SM00860"/>
    </source>
</evidence>
<gene>
    <name evidence="2" type="ORF">SMF913_11021</name>
</gene>
<dbReference type="AlphaFoldDB" id="A0A2J7Z3Y8"/>
<dbReference type="SUPFAM" id="SSF49785">
    <property type="entry name" value="Galactose-binding domain-like"/>
    <property type="match status" value="1"/>
</dbReference>
<dbReference type="InterPro" id="IPR008979">
    <property type="entry name" value="Galactose-bd-like_sf"/>
</dbReference>
<proteinExistence type="predicted"/>
<evidence type="ECO:0000313" key="2">
    <source>
        <dbReference type="EMBL" id="PNG94996.1"/>
    </source>
</evidence>
<comment type="caution">
    <text evidence="2">The sequence shown here is derived from an EMBL/GenBank/DDBJ whole genome shotgun (WGS) entry which is preliminary data.</text>
</comment>